<keyword evidence="6" id="KW-1185">Reference proteome</keyword>
<evidence type="ECO:0000313" key="5">
    <source>
        <dbReference type="EMBL" id="KAK6922293.1"/>
    </source>
</evidence>
<dbReference type="Gene3D" id="3.40.50.1110">
    <property type="entry name" value="SGNH hydrolase"/>
    <property type="match status" value="3"/>
</dbReference>
<evidence type="ECO:0000256" key="2">
    <source>
        <dbReference type="ARBA" id="ARBA00022729"/>
    </source>
</evidence>
<dbReference type="AlphaFoldDB" id="A0AAN8Z6F9"/>
<dbReference type="InterPro" id="IPR036514">
    <property type="entry name" value="SGNH_hydro_sf"/>
</dbReference>
<keyword evidence="2" id="KW-0732">Signal</keyword>
<keyword evidence="3" id="KW-0378">Hydrolase</keyword>
<proteinExistence type="inferred from homology"/>
<comment type="caution">
    <text evidence="5">The sequence shown here is derived from an EMBL/GenBank/DDBJ whole genome shotgun (WGS) entry which is preliminary data.</text>
</comment>
<name>A0AAN8Z6F9_9MAGN</name>
<protein>
    <submittedName>
        <fullName evidence="5">GDSL lipase/esterase</fullName>
    </submittedName>
</protein>
<evidence type="ECO:0000256" key="4">
    <source>
        <dbReference type="ARBA" id="ARBA00023180"/>
    </source>
</evidence>
<comment type="similarity">
    <text evidence="1">Belongs to the 'GDSL' lipolytic enzyme family.</text>
</comment>
<dbReference type="InterPro" id="IPR035669">
    <property type="entry name" value="SGNH_plant_lipase-like"/>
</dbReference>
<dbReference type="GO" id="GO:0016788">
    <property type="term" value="F:hydrolase activity, acting on ester bonds"/>
    <property type="evidence" value="ECO:0007669"/>
    <property type="project" value="InterPro"/>
</dbReference>
<evidence type="ECO:0000256" key="1">
    <source>
        <dbReference type="ARBA" id="ARBA00008668"/>
    </source>
</evidence>
<accession>A0AAN8Z6F9</accession>
<dbReference type="Pfam" id="PF00657">
    <property type="entry name" value="Lipase_GDSL"/>
    <property type="match status" value="3"/>
</dbReference>
<organism evidence="5 6">
    <name type="scientific">Dillenia turbinata</name>
    <dbReference type="NCBI Taxonomy" id="194707"/>
    <lineage>
        <taxon>Eukaryota</taxon>
        <taxon>Viridiplantae</taxon>
        <taxon>Streptophyta</taxon>
        <taxon>Embryophyta</taxon>
        <taxon>Tracheophyta</taxon>
        <taxon>Spermatophyta</taxon>
        <taxon>Magnoliopsida</taxon>
        <taxon>eudicotyledons</taxon>
        <taxon>Gunneridae</taxon>
        <taxon>Pentapetalae</taxon>
        <taxon>Dilleniales</taxon>
        <taxon>Dilleniaceae</taxon>
        <taxon>Dillenia</taxon>
    </lineage>
</organism>
<dbReference type="Proteomes" id="UP001370490">
    <property type="component" value="Unassembled WGS sequence"/>
</dbReference>
<reference evidence="5 6" key="1">
    <citation type="submission" date="2023-12" db="EMBL/GenBank/DDBJ databases">
        <title>A high-quality genome assembly for Dillenia turbinata (Dilleniales).</title>
        <authorList>
            <person name="Chanderbali A."/>
        </authorList>
    </citation>
    <scope>NUCLEOTIDE SEQUENCE [LARGE SCALE GENOMIC DNA]</scope>
    <source>
        <strain evidence="5">LSX21</strain>
        <tissue evidence="5">Leaf</tissue>
    </source>
</reference>
<dbReference type="PANTHER" id="PTHR22835">
    <property type="entry name" value="ZINC FINGER FYVE DOMAIN CONTAINING PROTEIN"/>
    <property type="match status" value="1"/>
</dbReference>
<evidence type="ECO:0000313" key="6">
    <source>
        <dbReference type="Proteomes" id="UP001370490"/>
    </source>
</evidence>
<gene>
    <name evidence="5" type="ORF">RJ641_012800</name>
</gene>
<evidence type="ECO:0000256" key="3">
    <source>
        <dbReference type="ARBA" id="ARBA00022801"/>
    </source>
</evidence>
<dbReference type="EMBL" id="JBAMMX010000019">
    <property type="protein sequence ID" value="KAK6922293.1"/>
    <property type="molecule type" value="Genomic_DNA"/>
</dbReference>
<dbReference type="InterPro" id="IPR001087">
    <property type="entry name" value="GDSL"/>
</dbReference>
<keyword evidence="4" id="KW-0325">Glycoprotein</keyword>
<dbReference type="CDD" id="cd01837">
    <property type="entry name" value="SGNH_plant_lipase_like"/>
    <property type="match status" value="1"/>
</dbReference>
<sequence length="877" mass="98588">MTEKQVLESIPKIIVRLGHAIEHLYQQGARFFWIQNTGPIGCLPYTLIYYPPKPDNTDQSGCVKSHNEVAQEFNRQLKEMVSQLRVQLPDAVLTYVDVYSAKYSLINKAKKYGFTNPLGYCCGHIGDYRLPCGKKATLNGKELYGASSCSKPETYISWDAIHYSHAANIWIADRILNGSHSDPPIPVTEACHKPVNSIERTYNCILTLNDISLIIFMILNSQIRTLFPQSKVSFNGIAAFQFNSVMAIHCLTKRQKSGDSHRYSDGLVILDVLAKKLRLPCLSAYLDSIGTNFRHGANFATGGSTIQPTDTRMYGIGYSPISLDVQLEEFKQFKARTIEVYYQDQSSYAKSNLPRPEEFSKALYTIDIGQNDLDAGFRSMTEKQIQKSIPKIISQLGHGIEQLYQQGARFFWIHNTGPIGCLPDHVILFPPKPDNVDQSGCVKSHNEMAQEFNKQLKEKVSHLRIQLLDAVLTYIDLYSAKYALINEAEKYGFSDPLGHCCGQLGAYPVHCGKRAIVNGSETAFLMAPIQTLPSPLLKHVTNLLTGKHELRKHSEHVQFLKPMMQLRGLHPLIITQEVGLPYLSAYLDAVGSNFTHGANFATAGSTIRDQNTTLLQGGFSPISLNFQWVEFNDFKRRTQIFRKEGSVFRALLPPEEHFSRALYTFDIGQNDLTAGYFLNMTTDEVRAYVPDVLDKFSNIIKYIYDRGGRWFWIHNTGPVGCLPYVMDRLLVTAAQVDKAGCADPFNQVAKFFNAELKKAVVQLRKSLPKAAITYVDVYSVKYDLISNAHKHGFEHPLRACCGHGGKYNYNRNLGCGGKKKIKGKEVVVGKACKDPSVRINWDGVHYTEAANKWVFDKIKDGAYSDPPIPLNMACHRL</sequence>
<dbReference type="PANTHER" id="PTHR22835:SF588">
    <property type="entry name" value="ALPHA-L-FUCOSIDASE 3"/>
    <property type="match status" value="1"/>
</dbReference>